<dbReference type="Pfam" id="PF00590">
    <property type="entry name" value="TP_methylase"/>
    <property type="match status" value="1"/>
</dbReference>
<accession>A0A3Q2UU20</accession>
<comment type="pathway">
    <text evidence="2">Protein modification; peptidyl-diphthamide biosynthesis.</text>
</comment>
<feature type="binding site" evidence="9">
    <location>
        <position position="9"/>
    </location>
    <ligand>
        <name>S-adenosyl-L-methionine</name>
        <dbReference type="ChEBI" id="CHEBI:59789"/>
    </ligand>
</feature>
<evidence type="ECO:0000313" key="11">
    <source>
        <dbReference type="Ensembl" id="ENSHBUP00000001014.1"/>
    </source>
</evidence>
<proteinExistence type="inferred from homology"/>
<evidence type="ECO:0000256" key="7">
    <source>
        <dbReference type="ARBA" id="ARBA00022691"/>
    </source>
</evidence>
<dbReference type="AlphaFoldDB" id="A0A3Q2UU20"/>
<dbReference type="InterPro" id="IPR004551">
    <property type="entry name" value="Dphthn_synthase"/>
</dbReference>
<feature type="binding site" evidence="9">
    <location>
        <position position="87"/>
    </location>
    <ligand>
        <name>S-adenosyl-L-methionine</name>
        <dbReference type="ChEBI" id="CHEBI:59789"/>
    </ligand>
</feature>
<organism evidence="11 12">
    <name type="scientific">Haplochromis burtoni</name>
    <name type="common">Burton's mouthbrooder</name>
    <name type="synonym">Chromis burtoni</name>
    <dbReference type="NCBI Taxonomy" id="8153"/>
    <lineage>
        <taxon>Eukaryota</taxon>
        <taxon>Metazoa</taxon>
        <taxon>Chordata</taxon>
        <taxon>Craniata</taxon>
        <taxon>Vertebrata</taxon>
        <taxon>Euteleostomi</taxon>
        <taxon>Actinopterygii</taxon>
        <taxon>Neopterygii</taxon>
        <taxon>Teleostei</taxon>
        <taxon>Neoteleostei</taxon>
        <taxon>Acanthomorphata</taxon>
        <taxon>Ovalentaria</taxon>
        <taxon>Cichlomorphae</taxon>
        <taxon>Cichliformes</taxon>
        <taxon>Cichlidae</taxon>
        <taxon>African cichlids</taxon>
        <taxon>Pseudocrenilabrinae</taxon>
        <taxon>Haplochromini</taxon>
        <taxon>Haplochromis</taxon>
    </lineage>
</organism>
<evidence type="ECO:0000259" key="10">
    <source>
        <dbReference type="Pfam" id="PF00590"/>
    </source>
</evidence>
<evidence type="ECO:0000313" key="12">
    <source>
        <dbReference type="Proteomes" id="UP000264840"/>
    </source>
</evidence>
<sequence>MLYLIGLGLGDATDITVKGLQAVKSCSRVYLEAYTSILTVGKEALEEYYGKQLILADRDLVEQGADQILEDADVTDVAFLVVGDPFGATTHSDLVLRAVNAGIPYKVIHNASVMNAVGCCGLQLYNFGETVSVVFWTETWRPESFYDKICKNRTAGLHTLCLESLVTDFRGKKIYEPPRFMTVNQAADQLIQVIQSRKEEGEELGMTEDTVCVGVARLGSDEQKIRVGTLNQLVSCDLGAPLHSLVITGRLHPLEVDMLRVNAEPNALENLHMIDSSTYTS</sequence>
<dbReference type="InterPro" id="IPR035996">
    <property type="entry name" value="4pyrrol_Methylase_sf"/>
</dbReference>
<dbReference type="PANTHER" id="PTHR10882:SF0">
    <property type="entry name" value="DIPHTHINE METHYL ESTER SYNTHASE"/>
    <property type="match status" value="1"/>
</dbReference>
<feature type="binding site" evidence="9">
    <location>
        <begin position="112"/>
        <end position="113"/>
    </location>
    <ligand>
        <name>S-adenosyl-L-methionine</name>
        <dbReference type="ChEBI" id="CHEBI:59789"/>
    </ligand>
</feature>
<protein>
    <recommendedName>
        <fullName evidence="4">diphthine methyl ester synthase</fullName>
        <ecNumber evidence="4">2.1.1.314</ecNumber>
    </recommendedName>
</protein>
<keyword evidence="6" id="KW-0808">Transferase</keyword>
<dbReference type="FunFam" id="3.30.950.10:FF:000004">
    <property type="entry name" value="Diphthine synthase putative"/>
    <property type="match status" value="1"/>
</dbReference>
<feature type="binding site" evidence="9">
    <location>
        <position position="84"/>
    </location>
    <ligand>
        <name>S-adenosyl-L-methionine</name>
        <dbReference type="ChEBI" id="CHEBI:59789"/>
    </ligand>
</feature>
<keyword evidence="7 9" id="KW-0949">S-adenosyl-L-methionine</keyword>
<dbReference type="GO" id="GO:0017183">
    <property type="term" value="P:protein histidyl modification to diphthamide"/>
    <property type="evidence" value="ECO:0007669"/>
    <property type="project" value="UniProtKB-UniPathway"/>
</dbReference>
<evidence type="ECO:0000256" key="9">
    <source>
        <dbReference type="PIRSR" id="PIRSR036432-1"/>
    </source>
</evidence>
<evidence type="ECO:0000256" key="5">
    <source>
        <dbReference type="ARBA" id="ARBA00022603"/>
    </source>
</evidence>
<feature type="binding site" evidence="9">
    <location>
        <position position="218"/>
    </location>
    <ligand>
        <name>S-adenosyl-L-methionine</name>
        <dbReference type="ChEBI" id="CHEBI:59789"/>
    </ligand>
</feature>
<evidence type="ECO:0000256" key="8">
    <source>
        <dbReference type="ARBA" id="ARBA00048752"/>
    </source>
</evidence>
<dbReference type="GO" id="GO:0032259">
    <property type="term" value="P:methylation"/>
    <property type="evidence" value="ECO:0007669"/>
    <property type="project" value="UniProtKB-KW"/>
</dbReference>
<dbReference type="CDD" id="cd11647">
    <property type="entry name" value="DHP5_DphB"/>
    <property type="match status" value="1"/>
</dbReference>
<evidence type="ECO:0000256" key="4">
    <source>
        <dbReference type="ARBA" id="ARBA00011927"/>
    </source>
</evidence>
<feature type="binding site" evidence="9">
    <location>
        <position position="243"/>
    </location>
    <ligand>
        <name>S-adenosyl-L-methionine</name>
        <dbReference type="ChEBI" id="CHEBI:59789"/>
    </ligand>
</feature>
<dbReference type="PANTHER" id="PTHR10882">
    <property type="entry name" value="DIPHTHINE SYNTHASE"/>
    <property type="match status" value="1"/>
</dbReference>
<keyword evidence="5" id="KW-0489">Methyltransferase</keyword>
<dbReference type="GO" id="GO:0141133">
    <property type="term" value="F:diphthine methyl ester synthase activity"/>
    <property type="evidence" value="ECO:0007669"/>
    <property type="project" value="UniProtKB-EC"/>
</dbReference>
<dbReference type="InterPro" id="IPR000878">
    <property type="entry name" value="4pyrrol_Mease"/>
</dbReference>
<dbReference type="UniPathway" id="UPA00559"/>
<evidence type="ECO:0000256" key="2">
    <source>
        <dbReference type="ARBA" id="ARBA00005156"/>
    </source>
</evidence>
<comment type="function">
    <text evidence="1">S-adenosyl-L-methionine-dependent methyltransferase that catalyzes four methylations of the modified target histidine residue in translation elongation factor 2 (EF-2), to form an intermediate called diphthine methyl ester. The four successive methylation reactions represent the second step of diphthamide biosynthesis.</text>
</comment>
<feature type="domain" description="Tetrapyrrole methylase" evidence="10">
    <location>
        <begin position="1"/>
        <end position="233"/>
    </location>
</feature>
<evidence type="ECO:0000256" key="1">
    <source>
        <dbReference type="ARBA" id="ARBA00004006"/>
    </source>
</evidence>
<reference evidence="11" key="1">
    <citation type="submission" date="2025-08" db="UniProtKB">
        <authorList>
            <consortium name="Ensembl"/>
        </authorList>
    </citation>
    <scope>IDENTIFICATION</scope>
</reference>
<dbReference type="EC" id="2.1.1.314" evidence="4"/>
<dbReference type="Ensembl" id="ENSHBUT00000014493.1">
    <property type="protein sequence ID" value="ENSHBUP00000001014.1"/>
    <property type="gene ID" value="ENSHBUG00000002202.1"/>
</dbReference>
<dbReference type="Proteomes" id="UP000264840">
    <property type="component" value="Unplaced"/>
</dbReference>
<comment type="catalytic activity">
    <reaction evidence="8">
        <text>2-[(3S)-amino-3-carboxypropyl]-L-histidyl-[translation elongation factor 2] + 4 S-adenosyl-L-methionine = diphthine methyl ester-[translation elongation factor 2] + 4 S-adenosyl-L-homocysteine + 3 H(+)</text>
        <dbReference type="Rhea" id="RHEA:42652"/>
        <dbReference type="Rhea" id="RHEA-COMP:9749"/>
        <dbReference type="Rhea" id="RHEA-COMP:10173"/>
        <dbReference type="ChEBI" id="CHEBI:15378"/>
        <dbReference type="ChEBI" id="CHEBI:57856"/>
        <dbReference type="ChEBI" id="CHEBI:59789"/>
        <dbReference type="ChEBI" id="CHEBI:73995"/>
        <dbReference type="ChEBI" id="CHEBI:79005"/>
        <dbReference type="EC" id="2.1.1.314"/>
    </reaction>
</comment>
<reference evidence="11" key="2">
    <citation type="submission" date="2025-09" db="UniProtKB">
        <authorList>
            <consortium name="Ensembl"/>
        </authorList>
    </citation>
    <scope>IDENTIFICATION</scope>
</reference>
<evidence type="ECO:0000256" key="6">
    <source>
        <dbReference type="ARBA" id="ARBA00022679"/>
    </source>
</evidence>
<dbReference type="InterPro" id="IPR014776">
    <property type="entry name" value="4pyrrole_Mease_sub2"/>
</dbReference>
<dbReference type="SUPFAM" id="SSF53790">
    <property type="entry name" value="Tetrapyrrole methylase"/>
    <property type="match status" value="1"/>
</dbReference>
<dbReference type="GeneTree" id="ENSGT00390000010568"/>
<keyword evidence="12" id="KW-1185">Reference proteome</keyword>
<dbReference type="Gene3D" id="3.40.1010.10">
    <property type="entry name" value="Cobalt-precorrin-4 Transmethylase, Domain 1"/>
    <property type="match status" value="1"/>
</dbReference>
<dbReference type="NCBIfam" id="TIGR00522">
    <property type="entry name" value="dph5"/>
    <property type="match status" value="1"/>
</dbReference>
<dbReference type="Gene3D" id="3.30.950.10">
    <property type="entry name" value="Methyltransferase, Cobalt-precorrin-4 Transmethylase, Domain 2"/>
    <property type="match status" value="1"/>
</dbReference>
<evidence type="ECO:0000256" key="3">
    <source>
        <dbReference type="ARBA" id="ARBA00006729"/>
    </source>
</evidence>
<dbReference type="PIRSF" id="PIRSF036432">
    <property type="entry name" value="Diphthine_synth"/>
    <property type="match status" value="1"/>
</dbReference>
<dbReference type="HAMAP" id="MF_01084">
    <property type="entry name" value="Diphthine_synth"/>
    <property type="match status" value="1"/>
</dbReference>
<name>A0A3Q2UU20_HAPBU</name>
<dbReference type="FunFam" id="3.40.1010.10:FF:000004">
    <property type="entry name" value="Putative diphthine synthase"/>
    <property type="match status" value="1"/>
</dbReference>
<comment type="similarity">
    <text evidence="3">Belongs to the diphthine synthase family.</text>
</comment>
<dbReference type="InterPro" id="IPR014777">
    <property type="entry name" value="4pyrrole_Mease_sub1"/>
</dbReference>